<reference evidence="7 8" key="1">
    <citation type="submission" date="2020-06" db="EMBL/GenBank/DDBJ databases">
        <title>Transcriptomic and genomic resources for Thalictrum thalictroides and T. hernandezii: Facilitating candidate gene discovery in an emerging model plant lineage.</title>
        <authorList>
            <person name="Arias T."/>
            <person name="Riano-Pachon D.M."/>
            <person name="Di Stilio V.S."/>
        </authorList>
    </citation>
    <scope>NUCLEOTIDE SEQUENCE [LARGE SCALE GENOMIC DNA]</scope>
    <source>
        <strain evidence="8">cv. WT478/WT964</strain>
        <tissue evidence="7">Leaves</tissue>
    </source>
</reference>
<proteinExistence type="inferred from homology"/>
<dbReference type="CDD" id="cd00371">
    <property type="entry name" value="HMA"/>
    <property type="match status" value="1"/>
</dbReference>
<feature type="compositionally biased region" description="Basic and acidic residues" evidence="5">
    <location>
        <begin position="116"/>
        <end position="144"/>
    </location>
</feature>
<dbReference type="Proteomes" id="UP000554482">
    <property type="component" value="Unassembled WGS sequence"/>
</dbReference>
<evidence type="ECO:0000256" key="2">
    <source>
        <dbReference type="ARBA" id="ARBA00022723"/>
    </source>
</evidence>
<dbReference type="PANTHER" id="PTHR45868">
    <property type="entry name" value="HEAVY METAL-ASSOCIATED ISOPRENYLATED PLANT PROTEIN 33-RELATED"/>
    <property type="match status" value="1"/>
</dbReference>
<keyword evidence="3" id="KW-0636">Prenylation</keyword>
<keyword evidence="8" id="KW-1185">Reference proteome</keyword>
<keyword evidence="3" id="KW-0449">Lipoprotein</keyword>
<evidence type="ECO:0000259" key="6">
    <source>
        <dbReference type="PROSITE" id="PS50846"/>
    </source>
</evidence>
<dbReference type="PANTHER" id="PTHR45868:SF14">
    <property type="entry name" value="OS08G0205500 PROTEIN"/>
    <property type="match status" value="1"/>
</dbReference>
<gene>
    <name evidence="7" type="ORF">FRX31_025917</name>
</gene>
<dbReference type="InterPro" id="IPR006121">
    <property type="entry name" value="HMA_dom"/>
</dbReference>
<evidence type="ECO:0000256" key="5">
    <source>
        <dbReference type="SAM" id="MobiDB-lite"/>
    </source>
</evidence>
<comment type="caution">
    <text evidence="7">The sequence shown here is derived from an EMBL/GenBank/DDBJ whole genome shotgun (WGS) entry which is preliminary data.</text>
</comment>
<keyword evidence="1" id="KW-0488">Methylation</keyword>
<accession>A0A7J6VIG8</accession>
<dbReference type="OrthoDB" id="689350at2759"/>
<dbReference type="Pfam" id="PF00403">
    <property type="entry name" value="HMA"/>
    <property type="match status" value="1"/>
</dbReference>
<name>A0A7J6VIG8_THATH</name>
<dbReference type="EMBL" id="JABWDY010032013">
    <property type="protein sequence ID" value="KAF5184501.1"/>
    <property type="molecule type" value="Genomic_DNA"/>
</dbReference>
<evidence type="ECO:0000256" key="1">
    <source>
        <dbReference type="ARBA" id="ARBA00022481"/>
    </source>
</evidence>
<dbReference type="InterPro" id="IPR036163">
    <property type="entry name" value="HMA_dom_sf"/>
</dbReference>
<protein>
    <submittedName>
        <fullName evidence="7">Heavy metal-associated isoprenylated plant protein</fullName>
    </submittedName>
</protein>
<evidence type="ECO:0000313" key="8">
    <source>
        <dbReference type="Proteomes" id="UP000554482"/>
    </source>
</evidence>
<sequence length="255" mass="28260">MAKELELKKIELKVSIICCEGCKRKVKKLLQSVEGVLKTEIDSSQPKVTVLVGNVDPKILIKKLLKIGKQAEIWTTDTGKKPDKDKKETAEVVAVNTKKEKATDGDDKDKCLKSNEKKEIKINNPAKDEGFEKKETEKEHKKLSSIDNNVNSHAVQNTSAQPSVVPAGTCSDMNTPQSQYSHIGETTPKFLISTYSTSTVASSYAVPQIHYTGADKYFYGHPIEQIPAVQLEFHPPVPRVGDYFSDENTVGCHVM</sequence>
<evidence type="ECO:0000256" key="3">
    <source>
        <dbReference type="ARBA" id="ARBA00023289"/>
    </source>
</evidence>
<evidence type="ECO:0000313" key="7">
    <source>
        <dbReference type="EMBL" id="KAF5184501.1"/>
    </source>
</evidence>
<organism evidence="7 8">
    <name type="scientific">Thalictrum thalictroides</name>
    <name type="common">Rue-anemone</name>
    <name type="synonym">Anemone thalictroides</name>
    <dbReference type="NCBI Taxonomy" id="46969"/>
    <lineage>
        <taxon>Eukaryota</taxon>
        <taxon>Viridiplantae</taxon>
        <taxon>Streptophyta</taxon>
        <taxon>Embryophyta</taxon>
        <taxon>Tracheophyta</taxon>
        <taxon>Spermatophyta</taxon>
        <taxon>Magnoliopsida</taxon>
        <taxon>Ranunculales</taxon>
        <taxon>Ranunculaceae</taxon>
        <taxon>Thalictroideae</taxon>
        <taxon>Thalictrum</taxon>
    </lineage>
</organism>
<dbReference type="PROSITE" id="PS50846">
    <property type="entry name" value="HMA_2"/>
    <property type="match status" value="1"/>
</dbReference>
<dbReference type="AlphaFoldDB" id="A0A7J6VIG8"/>
<keyword evidence="2" id="KW-0479">Metal-binding</keyword>
<dbReference type="InterPro" id="IPR017969">
    <property type="entry name" value="Heavy-metal-associated_CS"/>
</dbReference>
<evidence type="ECO:0000256" key="4">
    <source>
        <dbReference type="ARBA" id="ARBA00024045"/>
    </source>
</evidence>
<dbReference type="Gene3D" id="3.30.70.100">
    <property type="match status" value="1"/>
</dbReference>
<feature type="region of interest" description="Disordered" evidence="5">
    <location>
        <begin position="116"/>
        <end position="149"/>
    </location>
</feature>
<dbReference type="GO" id="GO:0046872">
    <property type="term" value="F:metal ion binding"/>
    <property type="evidence" value="ECO:0007669"/>
    <property type="project" value="UniProtKB-KW"/>
</dbReference>
<dbReference type="SUPFAM" id="SSF55008">
    <property type="entry name" value="HMA, heavy metal-associated domain"/>
    <property type="match status" value="1"/>
</dbReference>
<feature type="domain" description="HMA" evidence="6">
    <location>
        <begin position="8"/>
        <end position="72"/>
    </location>
</feature>
<comment type="similarity">
    <text evidence="4">Belongs to the HIPP family.</text>
</comment>
<dbReference type="PROSITE" id="PS01047">
    <property type="entry name" value="HMA_1"/>
    <property type="match status" value="1"/>
</dbReference>